<comment type="caution">
    <text evidence="3">The sequence shown here is derived from an EMBL/GenBank/DDBJ whole genome shotgun (WGS) entry which is preliminary data.</text>
</comment>
<evidence type="ECO:0000313" key="4">
    <source>
        <dbReference type="Proteomes" id="UP000245137"/>
    </source>
</evidence>
<feature type="region of interest" description="Disordered" evidence="1">
    <location>
        <begin position="555"/>
        <end position="579"/>
    </location>
</feature>
<feature type="transmembrane region" description="Helical" evidence="2">
    <location>
        <begin position="334"/>
        <end position="352"/>
    </location>
</feature>
<proteinExistence type="predicted"/>
<protein>
    <recommendedName>
        <fullName evidence="5">Glycosyltransferase RgtA/B/C/D-like domain-containing protein</fullName>
    </recommendedName>
</protein>
<keyword evidence="2" id="KW-1133">Transmembrane helix</keyword>
<feature type="compositionally biased region" description="Polar residues" evidence="1">
    <location>
        <begin position="564"/>
        <end position="579"/>
    </location>
</feature>
<feature type="transmembrane region" description="Helical" evidence="2">
    <location>
        <begin position="247"/>
        <end position="266"/>
    </location>
</feature>
<name>A0A2U1STZ6_METSR</name>
<feature type="transmembrane region" description="Helical" evidence="2">
    <location>
        <begin position="102"/>
        <end position="135"/>
    </location>
</feature>
<organism evidence="3 4">
    <name type="scientific">Methylosinus sporium</name>
    <dbReference type="NCBI Taxonomy" id="428"/>
    <lineage>
        <taxon>Bacteria</taxon>
        <taxon>Pseudomonadati</taxon>
        <taxon>Pseudomonadota</taxon>
        <taxon>Alphaproteobacteria</taxon>
        <taxon>Hyphomicrobiales</taxon>
        <taxon>Methylocystaceae</taxon>
        <taxon>Methylosinus</taxon>
    </lineage>
</organism>
<feature type="transmembrane region" description="Helical" evidence="2">
    <location>
        <begin position="169"/>
        <end position="188"/>
    </location>
</feature>
<keyword evidence="2" id="KW-0472">Membrane</keyword>
<keyword evidence="4" id="KW-1185">Reference proteome</keyword>
<evidence type="ECO:0000313" key="3">
    <source>
        <dbReference type="EMBL" id="PWB95093.1"/>
    </source>
</evidence>
<gene>
    <name evidence="3" type="ORF">C5689_04710</name>
</gene>
<feature type="transmembrane region" description="Helical" evidence="2">
    <location>
        <begin position="39"/>
        <end position="59"/>
    </location>
</feature>
<evidence type="ECO:0000256" key="1">
    <source>
        <dbReference type="SAM" id="MobiDB-lite"/>
    </source>
</evidence>
<dbReference type="EMBL" id="PUIV01000004">
    <property type="protein sequence ID" value="PWB95093.1"/>
    <property type="molecule type" value="Genomic_DNA"/>
</dbReference>
<feature type="transmembrane region" description="Helical" evidence="2">
    <location>
        <begin position="218"/>
        <end position="235"/>
    </location>
</feature>
<feature type="transmembrane region" description="Helical" evidence="2">
    <location>
        <begin position="303"/>
        <end position="322"/>
    </location>
</feature>
<evidence type="ECO:0008006" key="5">
    <source>
        <dbReference type="Google" id="ProtNLM"/>
    </source>
</evidence>
<feature type="transmembrane region" description="Helical" evidence="2">
    <location>
        <begin position="358"/>
        <end position="377"/>
    </location>
</feature>
<reference evidence="3 4" key="1">
    <citation type="journal article" date="2018" name="Appl. Microbiol. Biotechnol.">
        <title>Co-cultivation of the strictly anaerobic methanogen Methanosarcina barkeri with aerobic methanotrophs in an oxygen-limited membrane bioreactor.</title>
        <authorList>
            <person name="In 't Zandt M.H."/>
            <person name="van den Bosch T.J.M."/>
            <person name="Rijkers R."/>
            <person name="van Kessel M.A.H.J."/>
            <person name="Jetten M.S.M."/>
            <person name="Welte C.U."/>
        </authorList>
    </citation>
    <scope>NUCLEOTIDE SEQUENCE [LARGE SCALE GENOMIC DNA]</scope>
    <source>
        <strain evidence="3 4">DSM 17706</strain>
    </source>
</reference>
<feature type="transmembrane region" description="Helical" evidence="2">
    <location>
        <begin position="389"/>
        <end position="408"/>
    </location>
</feature>
<evidence type="ECO:0000256" key="2">
    <source>
        <dbReference type="SAM" id="Phobius"/>
    </source>
</evidence>
<dbReference type="AlphaFoldDB" id="A0A2U1STZ6"/>
<dbReference type="Proteomes" id="UP000245137">
    <property type="component" value="Unassembled WGS sequence"/>
</dbReference>
<accession>A0A2U1STZ6</accession>
<sequence>MGEEDHNPYSTGRFIVRQFFNLENEMLVSFYERYFRGEAYLIAFVAVVGLLHPLLYWSVFSGDAEIHLVYARNLLRGHPLEFNLDQPNSGETSMGFMLIDALAMWVVGAAMTPLAVKIICLAGLYATAGVTFLVAGRIGLRRPWRELAALLTLWLPGSVYNGMSGTENAVFAAFACAYFYLTLLFRWYDERQGPTLRQDAIAGLLAGALFWLRPEALPLLLILVTVRLAGAHWFGRRMVRELAQLGVFLGVFGAAILAYIAIFVHFSHELPYGAGQARRVMSSHLESAWIGKVPVNIKVLVRIAAYFSIVVPALAVVGWALFRNSSDRSERLTIIALAAAFFGFLAAYLFNVLPSFHFARYTIFIWPFGMLAAALGLQAVAQSHWPRRGLAMGMIATSSLGFVGVAVYELGLRRDVSRNADSLYSVQAAPERREANSAKLAQSLGLAVGARATLGLQEVDTRYELTDNFEVRSLDGITDSRLLRYLCDGWVDHDGYVIDTKVDYLLEFPSLDRARSVWSIADLAELAVGESVARPGVTYTKIRPRIVKVQRTVDRSSSRPGGACSTSRTTELTSSHGTQ</sequence>
<keyword evidence="2" id="KW-0812">Transmembrane</keyword>